<gene>
    <name evidence="3" type="ORF">DCW74_00915</name>
</gene>
<feature type="non-terminal residue" evidence="3">
    <location>
        <position position="1"/>
    </location>
</feature>
<dbReference type="PANTHER" id="PTHR12245:SF5">
    <property type="entry name" value="SPRY DOMAIN-CONTAINING SOCS BOX PROTEIN 3"/>
    <property type="match status" value="1"/>
</dbReference>
<protein>
    <recommendedName>
        <fullName evidence="2">B30.2/SPRY domain-containing protein</fullName>
    </recommendedName>
</protein>
<dbReference type="AlphaFoldDB" id="A0A350NZ12"/>
<dbReference type="Pfam" id="PF24299">
    <property type="entry name" value="DUF7483"/>
    <property type="match status" value="2"/>
</dbReference>
<feature type="region of interest" description="Disordered" evidence="1">
    <location>
        <begin position="1"/>
        <end position="23"/>
    </location>
</feature>
<dbReference type="InterPro" id="IPR013320">
    <property type="entry name" value="ConA-like_dom_sf"/>
</dbReference>
<organism evidence="3 4">
    <name type="scientific">Alteromonas australica</name>
    <dbReference type="NCBI Taxonomy" id="589873"/>
    <lineage>
        <taxon>Bacteria</taxon>
        <taxon>Pseudomonadati</taxon>
        <taxon>Pseudomonadota</taxon>
        <taxon>Gammaproteobacteria</taxon>
        <taxon>Alteromonadales</taxon>
        <taxon>Alteromonadaceae</taxon>
        <taxon>Alteromonas/Salinimonas group</taxon>
        <taxon>Alteromonas</taxon>
    </lineage>
</organism>
<dbReference type="Proteomes" id="UP000263517">
    <property type="component" value="Unassembled WGS sequence"/>
</dbReference>
<dbReference type="Pfam" id="PF00622">
    <property type="entry name" value="SPRY"/>
    <property type="match status" value="1"/>
</dbReference>
<dbReference type="PANTHER" id="PTHR12245">
    <property type="entry name" value="SPRY DOMAIN CONTAINING SOCS BOX PROTEIN"/>
    <property type="match status" value="1"/>
</dbReference>
<accession>A0A350NZ12</accession>
<proteinExistence type="predicted"/>
<dbReference type="InterPro" id="IPR003877">
    <property type="entry name" value="SPRY_dom"/>
</dbReference>
<dbReference type="InterPro" id="IPR050672">
    <property type="entry name" value="FBXO45-Fsn/SPSB_families"/>
</dbReference>
<feature type="compositionally biased region" description="Polar residues" evidence="1">
    <location>
        <begin position="1"/>
        <end position="18"/>
    </location>
</feature>
<dbReference type="CDD" id="cd11709">
    <property type="entry name" value="SPRY"/>
    <property type="match status" value="1"/>
</dbReference>
<reference evidence="3 4" key="1">
    <citation type="journal article" date="2018" name="Nat. Biotechnol.">
        <title>A standardized bacterial taxonomy based on genome phylogeny substantially revises the tree of life.</title>
        <authorList>
            <person name="Parks D.H."/>
            <person name="Chuvochina M."/>
            <person name="Waite D.W."/>
            <person name="Rinke C."/>
            <person name="Skarshewski A."/>
            <person name="Chaumeil P.A."/>
            <person name="Hugenholtz P."/>
        </authorList>
    </citation>
    <scope>NUCLEOTIDE SEQUENCE [LARGE SCALE GENOMIC DNA]</scope>
    <source>
        <strain evidence="3">UBA11978</strain>
    </source>
</reference>
<dbReference type="InterPro" id="IPR001870">
    <property type="entry name" value="B30.2/SPRY"/>
</dbReference>
<dbReference type="InterPro" id="IPR043136">
    <property type="entry name" value="B30.2/SPRY_sf"/>
</dbReference>
<dbReference type="SMART" id="SM00449">
    <property type="entry name" value="SPRY"/>
    <property type="match status" value="1"/>
</dbReference>
<dbReference type="PROSITE" id="PS50188">
    <property type="entry name" value="B302_SPRY"/>
    <property type="match status" value="1"/>
</dbReference>
<dbReference type="Gene3D" id="2.60.120.920">
    <property type="match status" value="1"/>
</dbReference>
<feature type="domain" description="B30.2/SPRY" evidence="2">
    <location>
        <begin position="1"/>
        <end position="203"/>
    </location>
</feature>
<dbReference type="EMBL" id="DNAN01000032">
    <property type="protein sequence ID" value="HAW74279.1"/>
    <property type="molecule type" value="Genomic_DNA"/>
</dbReference>
<evidence type="ECO:0000313" key="4">
    <source>
        <dbReference type="Proteomes" id="UP000263517"/>
    </source>
</evidence>
<name>A0A350NZ12_9ALTE</name>
<sequence length="724" mass="77786">FQDASGNNHHASRNNLNDTDVVPDSPTNNFCTLNPVSQSATANWTLSEGNLHGAAAATGQGWQSTRGTMGVTSGKWYWEVEFDAGTMTEILAGVMNQNGVPHATNDFQSGQGVYMFYNHVGGEVRNNGVYTTNDYGTLSAGDILGVALNMDDKQISFYKNGSAIVTNFDMTTRPTGNDGPMVPAIASDGYSVVIKINFGQDSANVSSANSDENGFGTFEYAVPNGFLCLCSQNLPDPSIGPQGNSIAADHFGITLYSGTLSSSGVVNITHGLDFTPDWIWHTGRSHNGQNILRDSTRDPNFVLRSEGTSAQENKTTNGDMTFLATSTTFSTNYTDGLNENGKTYLAWCWKAGGATPTKTYKVRVVATDQGNRYQFRNSTDSATFNQSQVTLNLQEGGTYTFDVSHSTVDGHPMKFSTTSNGSHGGGTTYSTGVVYKLDGVAVSETDYVNNFNSATSRTVAITVAASAPTLYYFCHYHSAMGGQINTNSTFGSTNFDGTLLSVVSANTDAKFSIVQYTGNLSSSGTASVGHGLSSRPSAIIYKSLNVAGADSGDWAVWHDNLTGDNYKVEFDAGAESNITGNGDMASLFTTTTFGTSYTVGMNVTSNDYIAYVFSDVDQYLKCGRFEGNSNSNGTFVFCGFRPKLIIIKGIDQSSDWAFYDDQRLGYNVDNNIKRAATSGKEQTDNDIDILSNGFKLRRNSPNFNQSSLVFIAIAHQALKFVNAR</sequence>
<evidence type="ECO:0000256" key="1">
    <source>
        <dbReference type="SAM" id="MobiDB-lite"/>
    </source>
</evidence>
<dbReference type="InterPro" id="IPR055906">
    <property type="entry name" value="DUF7483"/>
</dbReference>
<evidence type="ECO:0000313" key="3">
    <source>
        <dbReference type="EMBL" id="HAW74279.1"/>
    </source>
</evidence>
<dbReference type="SUPFAM" id="SSF49899">
    <property type="entry name" value="Concanavalin A-like lectins/glucanases"/>
    <property type="match status" value="1"/>
</dbReference>
<comment type="caution">
    <text evidence="3">The sequence shown here is derived from an EMBL/GenBank/DDBJ whole genome shotgun (WGS) entry which is preliminary data.</text>
</comment>
<evidence type="ECO:0000259" key="2">
    <source>
        <dbReference type="PROSITE" id="PS50188"/>
    </source>
</evidence>